<dbReference type="InterPro" id="IPR036390">
    <property type="entry name" value="WH_DNA-bd_sf"/>
</dbReference>
<sequence length="158" mass="16595">MPAALPQDPSGRVTALTQELLRRTVALAGELTTASGLNPSDLAALRALDAAAGEGIAVNTLGAQLGLSSGAVTALVDRLEGHELVRRTRDAHDRRRVLVTLAPRARSFGAEHLAPIARAVRSAVAELDAREVAVVERFLARVLDDDGAARSERPPQEG</sequence>
<dbReference type="PANTHER" id="PTHR33164:SF106">
    <property type="entry name" value="TRANSCRIPTIONAL REGULATORY PROTEIN"/>
    <property type="match status" value="1"/>
</dbReference>
<proteinExistence type="predicted"/>
<dbReference type="InterPro" id="IPR039422">
    <property type="entry name" value="MarR/SlyA-like"/>
</dbReference>
<protein>
    <recommendedName>
        <fullName evidence="1">HTH marR-type domain-containing protein</fullName>
    </recommendedName>
</protein>
<gene>
    <name evidence="2" type="ORF">AVDCRST_MAG35-2071</name>
</gene>
<reference evidence="2" key="1">
    <citation type="submission" date="2020-02" db="EMBL/GenBank/DDBJ databases">
        <authorList>
            <person name="Meier V. D."/>
        </authorList>
    </citation>
    <scope>NUCLEOTIDE SEQUENCE</scope>
    <source>
        <strain evidence="2">AVDCRST_MAG35</strain>
    </source>
</reference>
<dbReference type="AlphaFoldDB" id="A0A6J4PUM4"/>
<organism evidence="2">
    <name type="scientific">uncultured Quadrisphaera sp</name>
    <dbReference type="NCBI Taxonomy" id="904978"/>
    <lineage>
        <taxon>Bacteria</taxon>
        <taxon>Bacillati</taxon>
        <taxon>Actinomycetota</taxon>
        <taxon>Actinomycetes</taxon>
        <taxon>Kineosporiales</taxon>
        <taxon>Kineosporiaceae</taxon>
        <taxon>Quadrisphaera</taxon>
        <taxon>environmental samples</taxon>
    </lineage>
</organism>
<dbReference type="InterPro" id="IPR036388">
    <property type="entry name" value="WH-like_DNA-bd_sf"/>
</dbReference>
<feature type="domain" description="HTH marR-type" evidence="1">
    <location>
        <begin position="13"/>
        <end position="144"/>
    </location>
</feature>
<evidence type="ECO:0000313" key="2">
    <source>
        <dbReference type="EMBL" id="CAA9422267.1"/>
    </source>
</evidence>
<dbReference type="PANTHER" id="PTHR33164">
    <property type="entry name" value="TRANSCRIPTIONAL REGULATOR, MARR FAMILY"/>
    <property type="match status" value="1"/>
</dbReference>
<dbReference type="PROSITE" id="PS50995">
    <property type="entry name" value="HTH_MARR_2"/>
    <property type="match status" value="1"/>
</dbReference>
<dbReference type="GO" id="GO:0006950">
    <property type="term" value="P:response to stress"/>
    <property type="evidence" value="ECO:0007669"/>
    <property type="project" value="TreeGrafter"/>
</dbReference>
<dbReference type="GO" id="GO:0003700">
    <property type="term" value="F:DNA-binding transcription factor activity"/>
    <property type="evidence" value="ECO:0007669"/>
    <property type="project" value="InterPro"/>
</dbReference>
<dbReference type="InterPro" id="IPR000835">
    <property type="entry name" value="HTH_MarR-typ"/>
</dbReference>
<name>A0A6J4PUM4_9ACTN</name>
<dbReference type="EMBL" id="CADCUY010000441">
    <property type="protein sequence ID" value="CAA9422267.1"/>
    <property type="molecule type" value="Genomic_DNA"/>
</dbReference>
<dbReference type="SMART" id="SM00347">
    <property type="entry name" value="HTH_MARR"/>
    <property type="match status" value="1"/>
</dbReference>
<evidence type="ECO:0000259" key="1">
    <source>
        <dbReference type="PROSITE" id="PS50995"/>
    </source>
</evidence>
<accession>A0A6J4PUM4</accession>
<dbReference type="Gene3D" id="1.10.10.10">
    <property type="entry name" value="Winged helix-like DNA-binding domain superfamily/Winged helix DNA-binding domain"/>
    <property type="match status" value="1"/>
</dbReference>
<dbReference type="Pfam" id="PF12802">
    <property type="entry name" value="MarR_2"/>
    <property type="match status" value="1"/>
</dbReference>
<dbReference type="SUPFAM" id="SSF46785">
    <property type="entry name" value="Winged helix' DNA-binding domain"/>
    <property type="match status" value="1"/>
</dbReference>